<protein>
    <submittedName>
        <fullName evidence="4">Acetolactate synthase large subunit</fullName>
    </submittedName>
</protein>
<gene>
    <name evidence="4" type="ORF">GBAR_LOCUS5236</name>
</gene>
<dbReference type="Pfam" id="PF00205">
    <property type="entry name" value="TPP_enzyme_M"/>
    <property type="match status" value="1"/>
</dbReference>
<dbReference type="InterPro" id="IPR012000">
    <property type="entry name" value="Thiamin_PyroP_enz_cen_dom"/>
</dbReference>
<dbReference type="Gene3D" id="3.40.50.970">
    <property type="match status" value="1"/>
</dbReference>
<evidence type="ECO:0000313" key="5">
    <source>
        <dbReference type="Proteomes" id="UP001174909"/>
    </source>
</evidence>
<evidence type="ECO:0000259" key="3">
    <source>
        <dbReference type="Pfam" id="PF00205"/>
    </source>
</evidence>
<dbReference type="GO" id="GO:0009099">
    <property type="term" value="P:L-valine biosynthetic process"/>
    <property type="evidence" value="ECO:0007669"/>
    <property type="project" value="TreeGrafter"/>
</dbReference>
<dbReference type="EMBL" id="CASHTH010000782">
    <property type="protein sequence ID" value="CAI8007510.1"/>
    <property type="molecule type" value="Genomic_DNA"/>
</dbReference>
<dbReference type="PANTHER" id="PTHR18968:SF13">
    <property type="entry name" value="ACETOLACTATE SYNTHASE CATALYTIC SUBUNIT, MITOCHONDRIAL"/>
    <property type="match status" value="1"/>
</dbReference>
<keyword evidence="2" id="KW-0786">Thiamine pyrophosphate</keyword>
<dbReference type="InterPro" id="IPR029061">
    <property type="entry name" value="THDP-binding"/>
</dbReference>
<evidence type="ECO:0000256" key="2">
    <source>
        <dbReference type="ARBA" id="ARBA00023052"/>
    </source>
</evidence>
<dbReference type="GO" id="GO:0050660">
    <property type="term" value="F:flavin adenine dinucleotide binding"/>
    <property type="evidence" value="ECO:0007669"/>
    <property type="project" value="TreeGrafter"/>
</dbReference>
<dbReference type="SUPFAM" id="SSF52518">
    <property type="entry name" value="Thiamin diphosphate-binding fold (THDP-binding)"/>
    <property type="match status" value="1"/>
</dbReference>
<name>A0AA35WAE1_GEOBA</name>
<accession>A0AA35WAE1</accession>
<reference evidence="4" key="1">
    <citation type="submission" date="2023-03" db="EMBL/GenBank/DDBJ databases">
        <authorList>
            <person name="Steffen K."/>
            <person name="Cardenas P."/>
        </authorList>
    </citation>
    <scope>NUCLEOTIDE SEQUENCE</scope>
</reference>
<dbReference type="GO" id="GO:0003984">
    <property type="term" value="F:acetolactate synthase activity"/>
    <property type="evidence" value="ECO:0007669"/>
    <property type="project" value="TreeGrafter"/>
</dbReference>
<organism evidence="4 5">
    <name type="scientific">Geodia barretti</name>
    <name type="common">Barrett's horny sponge</name>
    <dbReference type="NCBI Taxonomy" id="519541"/>
    <lineage>
        <taxon>Eukaryota</taxon>
        <taxon>Metazoa</taxon>
        <taxon>Porifera</taxon>
        <taxon>Demospongiae</taxon>
        <taxon>Heteroscleromorpha</taxon>
        <taxon>Tetractinellida</taxon>
        <taxon>Astrophorina</taxon>
        <taxon>Geodiidae</taxon>
        <taxon>Geodia</taxon>
    </lineage>
</organism>
<feature type="domain" description="Thiamine pyrophosphate enzyme central" evidence="3">
    <location>
        <begin position="168"/>
        <end position="300"/>
    </location>
</feature>
<sequence>MTTTGAKTDQAIIAPSADVEEKPWYDLMDDPEPPEDAMQQFKTIHVVMSALLARYENDPDTLVAEQSNLVLRAVPRDPGGNPAARQGVHPNFESVPNYQGITKWAALINIPERIPEMVGRAMTQLKHGRLGPVLLEFPGDVAAAEFPGELNYKPVEVHKSGASPEDVRDVVAALLGASGPVINVGQGVLYAEATPELIEFAELTGIPVMTTLAGKSAFPETHALSLGTGASSGTLMCARFLENADLVAGIGTSFTISNFNAPMPGGVTLAHITNCAEDINKDYRTDYGAVGDAKVVLRQMIEEAKSQTW</sequence>
<dbReference type="Proteomes" id="UP001174909">
    <property type="component" value="Unassembled WGS sequence"/>
</dbReference>
<dbReference type="GO" id="GO:0030976">
    <property type="term" value="F:thiamine pyrophosphate binding"/>
    <property type="evidence" value="ECO:0007669"/>
    <property type="project" value="InterPro"/>
</dbReference>
<comment type="caution">
    <text evidence="4">The sequence shown here is derived from an EMBL/GenBank/DDBJ whole genome shotgun (WGS) entry which is preliminary data.</text>
</comment>
<dbReference type="InterPro" id="IPR029035">
    <property type="entry name" value="DHS-like_NAD/FAD-binding_dom"/>
</dbReference>
<keyword evidence="5" id="KW-1185">Reference proteome</keyword>
<evidence type="ECO:0000256" key="1">
    <source>
        <dbReference type="ARBA" id="ARBA00007812"/>
    </source>
</evidence>
<dbReference type="GO" id="GO:0000287">
    <property type="term" value="F:magnesium ion binding"/>
    <property type="evidence" value="ECO:0007669"/>
    <property type="project" value="InterPro"/>
</dbReference>
<evidence type="ECO:0000313" key="4">
    <source>
        <dbReference type="EMBL" id="CAI8007510.1"/>
    </source>
</evidence>
<dbReference type="SUPFAM" id="SSF52467">
    <property type="entry name" value="DHS-like NAD/FAD-binding domain"/>
    <property type="match status" value="1"/>
</dbReference>
<dbReference type="GO" id="GO:0009097">
    <property type="term" value="P:isoleucine biosynthetic process"/>
    <property type="evidence" value="ECO:0007669"/>
    <property type="project" value="TreeGrafter"/>
</dbReference>
<proteinExistence type="inferred from homology"/>
<dbReference type="PANTHER" id="PTHR18968">
    <property type="entry name" value="THIAMINE PYROPHOSPHATE ENZYMES"/>
    <property type="match status" value="1"/>
</dbReference>
<dbReference type="AlphaFoldDB" id="A0AA35WAE1"/>
<dbReference type="Gene3D" id="3.40.50.1220">
    <property type="entry name" value="TPP-binding domain"/>
    <property type="match status" value="1"/>
</dbReference>
<dbReference type="InterPro" id="IPR045229">
    <property type="entry name" value="TPP_enz"/>
</dbReference>
<dbReference type="GO" id="GO:0005948">
    <property type="term" value="C:acetolactate synthase complex"/>
    <property type="evidence" value="ECO:0007669"/>
    <property type="project" value="TreeGrafter"/>
</dbReference>
<comment type="similarity">
    <text evidence="1">Belongs to the TPP enzyme family.</text>
</comment>
<dbReference type="CDD" id="cd07035">
    <property type="entry name" value="TPP_PYR_POX_like"/>
    <property type="match status" value="1"/>
</dbReference>